<keyword evidence="6 14" id="KW-0418">Kinase</keyword>
<evidence type="ECO:0000313" key="14">
    <source>
        <dbReference type="EMBL" id="BBM86361.1"/>
    </source>
</evidence>
<dbReference type="PANTHER" id="PTHR44858">
    <property type="entry name" value="TETRATRICOPEPTIDE REPEAT PROTEIN 6"/>
    <property type="match status" value="1"/>
</dbReference>
<dbReference type="PROSITE" id="PS00108">
    <property type="entry name" value="PROTEIN_KINASE_ST"/>
    <property type="match status" value="1"/>
</dbReference>
<dbReference type="Gene3D" id="3.30.200.20">
    <property type="entry name" value="Phosphorylase Kinase, domain 1"/>
    <property type="match status" value="1"/>
</dbReference>
<dbReference type="Proteomes" id="UP000326354">
    <property type="component" value="Chromosome"/>
</dbReference>
<evidence type="ECO:0000256" key="5">
    <source>
        <dbReference type="ARBA" id="ARBA00022741"/>
    </source>
</evidence>
<dbReference type="Gene3D" id="1.25.40.10">
    <property type="entry name" value="Tetratricopeptide repeat domain"/>
    <property type="match status" value="5"/>
</dbReference>
<feature type="repeat" description="TPR" evidence="9">
    <location>
        <begin position="773"/>
        <end position="806"/>
    </location>
</feature>
<feature type="repeat" description="TPR" evidence="9">
    <location>
        <begin position="807"/>
        <end position="840"/>
    </location>
</feature>
<feature type="domain" description="Protein kinase" evidence="13">
    <location>
        <begin position="31"/>
        <end position="292"/>
    </location>
</feature>
<evidence type="ECO:0000256" key="3">
    <source>
        <dbReference type="ARBA" id="ARBA00022679"/>
    </source>
</evidence>
<keyword evidence="15" id="KW-1185">Reference proteome</keyword>
<dbReference type="InterPro" id="IPR017441">
    <property type="entry name" value="Protein_kinase_ATP_BS"/>
</dbReference>
<dbReference type="EMBL" id="AP019860">
    <property type="protein sequence ID" value="BBM86361.1"/>
    <property type="molecule type" value="Genomic_DNA"/>
</dbReference>
<dbReference type="EC" id="2.7.11.1" evidence="1"/>
<dbReference type="KEGG" id="uam:UABAM_04747"/>
<feature type="repeat" description="TPR" evidence="9">
    <location>
        <begin position="444"/>
        <end position="477"/>
    </location>
</feature>
<dbReference type="InterPro" id="IPR008271">
    <property type="entry name" value="Ser/Thr_kinase_AS"/>
</dbReference>
<dbReference type="InterPro" id="IPR000719">
    <property type="entry name" value="Prot_kinase_dom"/>
</dbReference>
<evidence type="ECO:0000256" key="11">
    <source>
        <dbReference type="SAM" id="MobiDB-lite"/>
    </source>
</evidence>
<dbReference type="Pfam" id="PF13414">
    <property type="entry name" value="TPR_11"/>
    <property type="match status" value="1"/>
</dbReference>
<dbReference type="SUPFAM" id="SSF48452">
    <property type="entry name" value="TPR-like"/>
    <property type="match status" value="2"/>
</dbReference>
<keyword evidence="4" id="KW-0677">Repeat</keyword>
<dbReference type="InterPro" id="IPR011990">
    <property type="entry name" value="TPR-like_helical_dom_sf"/>
</dbReference>
<dbReference type="SUPFAM" id="SSF56112">
    <property type="entry name" value="Protein kinase-like (PK-like)"/>
    <property type="match status" value="1"/>
</dbReference>
<dbReference type="PROSITE" id="PS50293">
    <property type="entry name" value="TPR_REGION"/>
    <property type="match status" value="1"/>
</dbReference>
<evidence type="ECO:0000256" key="2">
    <source>
        <dbReference type="ARBA" id="ARBA00022527"/>
    </source>
</evidence>
<keyword evidence="8 10" id="KW-0067">ATP-binding</keyword>
<dbReference type="Pfam" id="PF13181">
    <property type="entry name" value="TPR_8"/>
    <property type="match status" value="2"/>
</dbReference>
<dbReference type="AlphaFoldDB" id="A0A5S9IRS7"/>
<feature type="repeat" description="TPR" evidence="9">
    <location>
        <begin position="512"/>
        <end position="545"/>
    </location>
</feature>
<keyword evidence="5 10" id="KW-0547">Nucleotide-binding</keyword>
<evidence type="ECO:0000256" key="1">
    <source>
        <dbReference type="ARBA" id="ARBA00012513"/>
    </source>
</evidence>
<gene>
    <name evidence="14" type="ORF">UABAM_04747</name>
</gene>
<feature type="binding site" evidence="10">
    <location>
        <position position="60"/>
    </location>
    <ligand>
        <name>ATP</name>
        <dbReference type="ChEBI" id="CHEBI:30616"/>
    </ligand>
</feature>
<feature type="repeat" description="TPR" evidence="9">
    <location>
        <begin position="546"/>
        <end position="579"/>
    </location>
</feature>
<keyword evidence="7 9" id="KW-0802">TPR repeat</keyword>
<evidence type="ECO:0000256" key="7">
    <source>
        <dbReference type="ARBA" id="ARBA00022803"/>
    </source>
</evidence>
<dbReference type="SMART" id="SM00028">
    <property type="entry name" value="TPR"/>
    <property type="match status" value="11"/>
</dbReference>
<dbReference type="InterPro" id="IPR050498">
    <property type="entry name" value="Ycf3"/>
</dbReference>
<proteinExistence type="predicted"/>
<dbReference type="Pfam" id="PF07719">
    <property type="entry name" value="TPR_2"/>
    <property type="match status" value="1"/>
</dbReference>
<dbReference type="Gene3D" id="1.10.510.10">
    <property type="entry name" value="Transferase(Phosphotransferase) domain 1"/>
    <property type="match status" value="1"/>
</dbReference>
<keyword evidence="12" id="KW-0472">Membrane</keyword>
<dbReference type="Pfam" id="PF00069">
    <property type="entry name" value="Pkinase"/>
    <property type="match status" value="1"/>
</dbReference>
<keyword evidence="12" id="KW-1133">Transmembrane helix</keyword>
<keyword evidence="3" id="KW-0808">Transferase</keyword>
<evidence type="ECO:0000313" key="15">
    <source>
        <dbReference type="Proteomes" id="UP000326354"/>
    </source>
</evidence>
<evidence type="ECO:0000259" key="13">
    <source>
        <dbReference type="PROSITE" id="PS50011"/>
    </source>
</evidence>
<feature type="repeat" description="TPR" evidence="9">
    <location>
        <begin position="705"/>
        <end position="738"/>
    </location>
</feature>
<feature type="region of interest" description="Disordered" evidence="11">
    <location>
        <begin position="1"/>
        <end position="24"/>
    </location>
</feature>
<dbReference type="InterPro" id="IPR013105">
    <property type="entry name" value="TPR_2"/>
</dbReference>
<dbReference type="InterPro" id="IPR019734">
    <property type="entry name" value="TPR_rpt"/>
</dbReference>
<organism evidence="14 15">
    <name type="scientific">Uabimicrobium amorphum</name>
    <dbReference type="NCBI Taxonomy" id="2596890"/>
    <lineage>
        <taxon>Bacteria</taxon>
        <taxon>Pseudomonadati</taxon>
        <taxon>Planctomycetota</taxon>
        <taxon>Candidatus Uabimicrobiia</taxon>
        <taxon>Candidatus Uabimicrobiales</taxon>
        <taxon>Candidatus Uabimicrobiaceae</taxon>
        <taxon>Candidatus Uabimicrobium</taxon>
    </lineage>
</organism>
<accession>A0A5S9IRS7</accession>
<dbReference type="PROSITE" id="PS50011">
    <property type="entry name" value="PROTEIN_KINASE_DOM"/>
    <property type="match status" value="1"/>
</dbReference>
<dbReference type="GO" id="GO:0005524">
    <property type="term" value="F:ATP binding"/>
    <property type="evidence" value="ECO:0007669"/>
    <property type="project" value="UniProtKB-UniRule"/>
</dbReference>
<dbReference type="FunFam" id="1.10.510.10:FF:000021">
    <property type="entry name" value="Serine/threonine protein kinase"/>
    <property type="match status" value="1"/>
</dbReference>
<dbReference type="Pfam" id="PF00515">
    <property type="entry name" value="TPR_1"/>
    <property type="match status" value="1"/>
</dbReference>
<dbReference type="Pfam" id="PF14559">
    <property type="entry name" value="TPR_19"/>
    <property type="match status" value="1"/>
</dbReference>
<feature type="transmembrane region" description="Helical" evidence="12">
    <location>
        <begin position="311"/>
        <end position="329"/>
    </location>
</feature>
<evidence type="ECO:0000256" key="8">
    <source>
        <dbReference type="ARBA" id="ARBA00022840"/>
    </source>
</evidence>
<keyword evidence="2 14" id="KW-0723">Serine/threonine-protein kinase</keyword>
<feature type="repeat" description="TPR" evidence="9">
    <location>
        <begin position="478"/>
        <end position="511"/>
    </location>
</feature>
<evidence type="ECO:0000256" key="6">
    <source>
        <dbReference type="ARBA" id="ARBA00022777"/>
    </source>
</evidence>
<feature type="repeat" description="TPR" evidence="9">
    <location>
        <begin position="739"/>
        <end position="772"/>
    </location>
</feature>
<protein>
    <recommendedName>
        <fullName evidence="1">non-specific serine/threonine protein kinase</fullName>
        <ecNumber evidence="1">2.7.11.1</ecNumber>
    </recommendedName>
</protein>
<evidence type="ECO:0000256" key="10">
    <source>
        <dbReference type="PROSITE-ProRule" id="PRU10141"/>
    </source>
</evidence>
<dbReference type="PROSITE" id="PS50005">
    <property type="entry name" value="TPR"/>
    <property type="match status" value="9"/>
</dbReference>
<dbReference type="PANTHER" id="PTHR44858:SF1">
    <property type="entry name" value="UDP-N-ACETYLGLUCOSAMINE--PEPTIDE N-ACETYLGLUCOSAMINYLTRANSFERASE SPINDLY-RELATED"/>
    <property type="match status" value="1"/>
</dbReference>
<dbReference type="GO" id="GO:0004674">
    <property type="term" value="F:protein serine/threonine kinase activity"/>
    <property type="evidence" value="ECO:0007669"/>
    <property type="project" value="UniProtKB-KW"/>
</dbReference>
<dbReference type="SMART" id="SM00220">
    <property type="entry name" value="S_TKc"/>
    <property type="match status" value="1"/>
</dbReference>
<evidence type="ECO:0000256" key="9">
    <source>
        <dbReference type="PROSITE-ProRule" id="PRU00339"/>
    </source>
</evidence>
<evidence type="ECO:0000256" key="4">
    <source>
        <dbReference type="ARBA" id="ARBA00022737"/>
    </source>
</evidence>
<feature type="repeat" description="TPR" evidence="9">
    <location>
        <begin position="841"/>
        <end position="874"/>
    </location>
</feature>
<dbReference type="OrthoDB" id="9788659at2"/>
<dbReference type="PROSITE" id="PS00107">
    <property type="entry name" value="PROTEIN_KINASE_ATP"/>
    <property type="match status" value="1"/>
</dbReference>
<dbReference type="CDD" id="cd14014">
    <property type="entry name" value="STKc_PknB_like"/>
    <property type="match status" value="1"/>
</dbReference>
<dbReference type="RefSeq" id="WP_151970422.1">
    <property type="nucleotide sequence ID" value="NZ_AP019860.1"/>
</dbReference>
<keyword evidence="12" id="KW-0812">Transmembrane</keyword>
<evidence type="ECO:0000256" key="12">
    <source>
        <dbReference type="SAM" id="Phobius"/>
    </source>
</evidence>
<name>A0A5S9IRS7_UABAM</name>
<feature type="compositionally biased region" description="Polar residues" evidence="11">
    <location>
        <begin position="8"/>
        <end position="24"/>
    </location>
</feature>
<dbReference type="InterPro" id="IPR011009">
    <property type="entry name" value="Kinase-like_dom_sf"/>
</dbReference>
<dbReference type="Pfam" id="PF13432">
    <property type="entry name" value="TPR_16"/>
    <property type="match status" value="1"/>
</dbReference>
<sequence length="982" mass="113893">MENDHRTSLPSSTKSQNQGTNKQPLINFGRYNLLQELGRGGMGIVYKAYDTKLKSVVALKIIMSREKEYLERFFIEATIIAKLNHPHIIRFYECGGTPRPHFTMEYIEGVTLSNLIKERSITPSQLVDLMIPLCEALHFAHQNNVMHRDIKPGNIMITNDNIVKIMDFGLAKTSDATQQLSRSGQILGTVHYMAPEQVLGNADYASDIYSLGASMYEALTFRTVYQGALDVNIIVQVTDSTPIPLRQLNPDISPYLEAICLKCLRKNPQKRYNNFAQLAQELRNYKENKPIIARKYSSWDVVNNFIAKHKIICGSLLLIFVILITALVVTTDALRYAEKERVEADTKSKEAQEATLQKEKEKQKTRLALNKVMKALSYAIEEHRSLQQDQKFAELFSEIFLDIEEYGENQDWSFIKGYITSKIGKSQKSIEYFSKRIQQTPNSSYAYLNRSLVYTELGEHKKALSDINRAVEMDANNAQFWHWRGYIYFQINNYQKAAKDYKKSIMLAPKKAQGYHSLAYLYYRQKKYHLAIENFNAAIRCDQNSASAYNSRGLVYFVRKQYEVALRDYKKAIVLDPEMTIAYVNSIRVYLQQNKYQQALQYLAELPPSAMTYTCRAMVYVHLGKEEEVLANLNRAIEMKTSLLHPYTLRLQIYLKQKQYAKALEDANNAIRLAGSYSYKDRWLQQEKSIDFYSSKPTTTNSNIALSYYNRGAVYDKMRKWPLAITDFSKAISIDANFTEAYLGRSLSYRRDKKYPQALQDINKCITLQPQNANHYYIRGKVYTYMNNDDLAKLDFDKSISLDSQHAKSYYWRGRMYDYQEQHELAIADYSTCIIYDPQHKNAYFRRGNVYERQQKYQMAIKDWQASAKLESDYTRAIKVKIANATRKMNGTFVAKQHDSIKSAVTYHYNNEGEWAGVYKVDVIEKMEMQWQKKDLIKIHAQYTYAPIVAGKNSGIDRRYFILRKRNFYYAVIEMGGAGSGN</sequence>
<reference evidence="14 15" key="1">
    <citation type="submission" date="2019-08" db="EMBL/GenBank/DDBJ databases">
        <title>Complete genome sequence of Candidatus Uab amorphum.</title>
        <authorList>
            <person name="Shiratori T."/>
            <person name="Suzuki S."/>
            <person name="Kakizawa Y."/>
            <person name="Ishida K."/>
        </authorList>
    </citation>
    <scope>NUCLEOTIDE SEQUENCE [LARGE SCALE GENOMIC DNA]</scope>
    <source>
        <strain evidence="14 15">SRT547</strain>
    </source>
</reference>